<sequence>MSSNRRSAATGPRRTSYGAQVMRGEASTSGATRRRRRSSSSSNEDDHRQVVIGRAEMMDRQPRADAPQDQQINERELDEQAAEMVHVLLALHDKKGVIRDADIKKAVPRLTAGAARRNLIKEAGRRLYRSFGLRLVQEEEHQDRYFLQNAIVSEDPVDDDNDVVGFDLSRMDEAKRGLLYTVLMFLFMSKNPQLKSANVTEDELWRFLRILYPHAARDSRNVLLHEAVVDRLLPMHTAL</sequence>
<keyword evidence="2" id="KW-1185">Reference proteome</keyword>
<protein>
    <submittedName>
        <fullName evidence="3">MAGE domain-containing protein</fullName>
    </submittedName>
</protein>
<dbReference type="AlphaFoldDB" id="A0A914ULM0"/>
<evidence type="ECO:0000313" key="2">
    <source>
        <dbReference type="Proteomes" id="UP000887566"/>
    </source>
</evidence>
<organism evidence="2 3">
    <name type="scientific">Plectus sambesii</name>
    <dbReference type="NCBI Taxonomy" id="2011161"/>
    <lineage>
        <taxon>Eukaryota</taxon>
        <taxon>Metazoa</taxon>
        <taxon>Ecdysozoa</taxon>
        <taxon>Nematoda</taxon>
        <taxon>Chromadorea</taxon>
        <taxon>Plectida</taxon>
        <taxon>Plectina</taxon>
        <taxon>Plectoidea</taxon>
        <taxon>Plectidae</taxon>
        <taxon>Plectus</taxon>
    </lineage>
</organism>
<dbReference type="WBParaSite" id="PSAMB.scaffold10893size3757.g33704.t1">
    <property type="protein sequence ID" value="PSAMB.scaffold10893size3757.g33704.t1"/>
    <property type="gene ID" value="PSAMB.scaffold10893size3757.g33704"/>
</dbReference>
<dbReference type="Proteomes" id="UP000887566">
    <property type="component" value="Unplaced"/>
</dbReference>
<dbReference type="Gene3D" id="1.10.10.1200">
    <property type="entry name" value="MAGE homology domain, winged helix WH1 motif"/>
    <property type="match status" value="1"/>
</dbReference>
<feature type="region of interest" description="Disordered" evidence="1">
    <location>
        <begin position="1"/>
        <end position="71"/>
    </location>
</feature>
<dbReference type="InterPro" id="IPR041898">
    <property type="entry name" value="MAGE_WH1"/>
</dbReference>
<dbReference type="InterPro" id="IPR037445">
    <property type="entry name" value="MAGE"/>
</dbReference>
<name>A0A914ULM0_9BILA</name>
<dbReference type="InterPro" id="IPR041899">
    <property type="entry name" value="MAGE_WH2"/>
</dbReference>
<accession>A0A914ULM0</accession>
<dbReference type="PANTHER" id="PTHR11736">
    <property type="entry name" value="MELANOMA-ASSOCIATED ANTIGEN MAGE ANTIGEN"/>
    <property type="match status" value="1"/>
</dbReference>
<evidence type="ECO:0000313" key="3">
    <source>
        <dbReference type="WBParaSite" id="PSAMB.scaffold10893size3757.g33704.t1"/>
    </source>
</evidence>
<evidence type="ECO:0000256" key="1">
    <source>
        <dbReference type="SAM" id="MobiDB-lite"/>
    </source>
</evidence>
<dbReference type="PANTHER" id="PTHR11736:SF14">
    <property type="entry name" value="NSE3 HOMOLOG, SMC5-SMC6 COMPLEX COMPONENT"/>
    <property type="match status" value="1"/>
</dbReference>
<dbReference type="GO" id="GO:0005634">
    <property type="term" value="C:nucleus"/>
    <property type="evidence" value="ECO:0007669"/>
    <property type="project" value="TreeGrafter"/>
</dbReference>
<proteinExistence type="predicted"/>
<reference evidence="3" key="1">
    <citation type="submission" date="2022-11" db="UniProtKB">
        <authorList>
            <consortium name="WormBaseParasite"/>
        </authorList>
    </citation>
    <scope>IDENTIFICATION</scope>
</reference>
<dbReference type="Gene3D" id="1.10.10.1210">
    <property type="entry name" value="MAGE homology domain, winged helix WH2 motif"/>
    <property type="match status" value="1"/>
</dbReference>